<dbReference type="RefSeq" id="WP_147924163.1">
    <property type="nucleotide sequence ID" value="NZ_VRTY01000161.1"/>
</dbReference>
<keyword evidence="4" id="KW-0472">Membrane</keyword>
<feature type="domain" description="Glycosyltransferase 2-like" evidence="5">
    <location>
        <begin position="3"/>
        <end position="137"/>
    </location>
</feature>
<proteinExistence type="inferred from homology"/>
<evidence type="ECO:0000313" key="6">
    <source>
        <dbReference type="EMBL" id="TXK21993.1"/>
    </source>
</evidence>
<protein>
    <submittedName>
        <fullName evidence="6">Glycosyltransferase</fullName>
    </submittedName>
</protein>
<evidence type="ECO:0000256" key="1">
    <source>
        <dbReference type="ARBA" id="ARBA00006739"/>
    </source>
</evidence>
<reference evidence="6 7" key="1">
    <citation type="submission" date="2019-08" db="EMBL/GenBank/DDBJ databases">
        <authorList>
            <person name="Shi S."/>
        </authorList>
    </citation>
    <scope>NUCLEOTIDE SEQUENCE [LARGE SCALE GENOMIC DNA]</scope>
    <source>
        <strain evidence="6 7">GY10130</strain>
    </source>
</reference>
<dbReference type="OrthoDB" id="9800276at2"/>
<dbReference type="PANTHER" id="PTHR43630">
    <property type="entry name" value="POLY-BETA-1,6-N-ACETYL-D-GLUCOSAMINE SYNTHASE"/>
    <property type="match status" value="1"/>
</dbReference>
<comment type="caution">
    <text evidence="6">The sequence shown here is derived from an EMBL/GenBank/DDBJ whole genome shotgun (WGS) entry which is preliminary data.</text>
</comment>
<dbReference type="Pfam" id="PF00535">
    <property type="entry name" value="Glycos_transf_2"/>
    <property type="match status" value="1"/>
</dbReference>
<evidence type="ECO:0000313" key="7">
    <source>
        <dbReference type="Proteomes" id="UP000321926"/>
    </source>
</evidence>
<dbReference type="GO" id="GO:0016757">
    <property type="term" value="F:glycosyltransferase activity"/>
    <property type="evidence" value="ECO:0007669"/>
    <property type="project" value="UniProtKB-KW"/>
</dbReference>
<keyword evidence="4" id="KW-0812">Transmembrane</keyword>
<gene>
    <name evidence="6" type="ORF">FVR03_23210</name>
</gene>
<feature type="transmembrane region" description="Helical" evidence="4">
    <location>
        <begin position="294"/>
        <end position="316"/>
    </location>
</feature>
<feature type="transmembrane region" description="Helical" evidence="4">
    <location>
        <begin position="255"/>
        <end position="274"/>
    </location>
</feature>
<feature type="transmembrane region" description="Helical" evidence="4">
    <location>
        <begin position="232"/>
        <end position="249"/>
    </location>
</feature>
<dbReference type="EMBL" id="VRTY01000161">
    <property type="protein sequence ID" value="TXK21993.1"/>
    <property type="molecule type" value="Genomic_DNA"/>
</dbReference>
<organism evidence="6 7">
    <name type="scientific">Pontibacter qinzhouensis</name>
    <dbReference type="NCBI Taxonomy" id="2603253"/>
    <lineage>
        <taxon>Bacteria</taxon>
        <taxon>Pseudomonadati</taxon>
        <taxon>Bacteroidota</taxon>
        <taxon>Cytophagia</taxon>
        <taxon>Cytophagales</taxon>
        <taxon>Hymenobacteraceae</taxon>
        <taxon>Pontibacter</taxon>
    </lineage>
</organism>
<keyword evidence="2" id="KW-0328">Glycosyltransferase</keyword>
<dbReference type="Gene3D" id="3.90.550.10">
    <property type="entry name" value="Spore Coat Polysaccharide Biosynthesis Protein SpsA, Chain A"/>
    <property type="match status" value="1"/>
</dbReference>
<sequence>HISILIAARNEAHTITRCLQAIEQLHYPKEKIEVLIGDDASTDATRAIIDDFIQDKPNYRCISINSAMGLAKGKANVLAQLSRLATSDYFFYTDADIAVPPQWVTAMLASLDPGTGVVTGTTTIAGKSLFARLQAMDWVYALGLMQVLTDLGLPVSTMGNNMLLTRQAYEATGGYEQIRFSVTEDVAIFNQVIKRGFGFRNLFHNSVLAFSEPAATLPDLLRQRRRWMRGSMHLPFYMVLILVLHAAYYPVWLPFFVHTSFAIMMGVFALKLLLQSIYLRICLKRLHLPLPSWWLYFLFELYLVFTSVLLILFFFMPSGVSWKGRKY</sequence>
<dbReference type="SUPFAM" id="SSF53448">
    <property type="entry name" value="Nucleotide-diphospho-sugar transferases"/>
    <property type="match status" value="1"/>
</dbReference>
<dbReference type="InterPro" id="IPR001173">
    <property type="entry name" value="Glyco_trans_2-like"/>
</dbReference>
<feature type="non-terminal residue" evidence="6">
    <location>
        <position position="1"/>
    </location>
</feature>
<comment type="similarity">
    <text evidence="1">Belongs to the glycosyltransferase 2 family.</text>
</comment>
<dbReference type="Proteomes" id="UP000321926">
    <property type="component" value="Unassembled WGS sequence"/>
</dbReference>
<dbReference type="AlphaFoldDB" id="A0A5C8IK13"/>
<accession>A0A5C8IK13</accession>
<dbReference type="PANTHER" id="PTHR43630:SF1">
    <property type="entry name" value="POLY-BETA-1,6-N-ACETYL-D-GLUCOSAMINE SYNTHASE"/>
    <property type="match status" value="1"/>
</dbReference>
<dbReference type="InterPro" id="IPR029044">
    <property type="entry name" value="Nucleotide-diphossugar_trans"/>
</dbReference>
<evidence type="ECO:0000256" key="4">
    <source>
        <dbReference type="SAM" id="Phobius"/>
    </source>
</evidence>
<evidence type="ECO:0000256" key="2">
    <source>
        <dbReference type="ARBA" id="ARBA00022676"/>
    </source>
</evidence>
<evidence type="ECO:0000256" key="3">
    <source>
        <dbReference type="ARBA" id="ARBA00022679"/>
    </source>
</evidence>
<evidence type="ECO:0000259" key="5">
    <source>
        <dbReference type="Pfam" id="PF00535"/>
    </source>
</evidence>
<keyword evidence="7" id="KW-1185">Reference proteome</keyword>
<keyword evidence="4" id="KW-1133">Transmembrane helix</keyword>
<name>A0A5C8IK13_9BACT</name>
<keyword evidence="3 6" id="KW-0808">Transferase</keyword>